<organism evidence="6 7">
    <name type="scientific">Planktosalinus lacus</name>
    <dbReference type="NCBI Taxonomy" id="1526573"/>
    <lineage>
        <taxon>Bacteria</taxon>
        <taxon>Pseudomonadati</taxon>
        <taxon>Bacteroidota</taxon>
        <taxon>Flavobacteriia</taxon>
        <taxon>Flavobacteriales</taxon>
        <taxon>Flavobacteriaceae</taxon>
        <taxon>Planktosalinus</taxon>
    </lineage>
</organism>
<sequence length="383" mass="45620">MKSLQQQFEQTRKRTEEICEPLETEDFVVQPMNNVSPPKWHLAHTTWFFEQFVLVKFNSNYKEFHADYAFLFNSYYNNLGERTQRDHRGFMTRPGVNKVLEYREYVTRAVLQLLDQNDTPEMLKLIEIGINHEQQHQELLVYDIKYILGTQPTFPALGRFFELEEEEYSHEWIEFTEGVYTIGNTGNSFCFDNEMPQHKHYLQAFEISSKLVTNAAYLEFIEDGGYENFNYWHDEGWHFLKDNQIKSPLYWHYKNGEWLQYTFNGLKKINPEEPVMHISMYEAFAFAEWKGMRLPTEFEWEVAASKLKWGKLWEWTQSAYLPYPGFTKAPGALGEYNGKFMINQMVLRGASVATPKGHKRHTYRNFFHAASRWIFSGIRLVKK</sequence>
<dbReference type="InterPro" id="IPR042095">
    <property type="entry name" value="SUMF_sf"/>
</dbReference>
<comment type="pathway">
    <text evidence="3">Amino-acid biosynthesis; ergothioneine biosynthesis.</text>
</comment>
<keyword evidence="7" id="KW-1185">Reference proteome</keyword>
<dbReference type="InterPro" id="IPR017806">
    <property type="entry name" value="EgtB"/>
</dbReference>
<comment type="caution">
    <text evidence="6">The sequence shown here is derived from an EMBL/GenBank/DDBJ whole genome shotgun (WGS) entry which is preliminary data.</text>
</comment>
<dbReference type="InterPro" id="IPR034660">
    <property type="entry name" value="DinB/YfiT-like"/>
</dbReference>
<dbReference type="SUPFAM" id="SSF109854">
    <property type="entry name" value="DinB/YfiT-like putative metalloenzymes"/>
    <property type="match status" value="1"/>
</dbReference>
<evidence type="ECO:0000256" key="3">
    <source>
        <dbReference type="ARBA" id="ARBA00037882"/>
    </source>
</evidence>
<reference evidence="6" key="2">
    <citation type="submission" date="2020-09" db="EMBL/GenBank/DDBJ databases">
        <authorList>
            <person name="Sun Q."/>
            <person name="Zhou Y."/>
        </authorList>
    </citation>
    <scope>NUCLEOTIDE SEQUENCE</scope>
    <source>
        <strain evidence="6">CGMCC 1.12924</strain>
    </source>
</reference>
<evidence type="ECO:0000313" key="7">
    <source>
        <dbReference type="Proteomes" id="UP000652231"/>
    </source>
</evidence>
<reference evidence="6" key="1">
    <citation type="journal article" date="2014" name="Int. J. Syst. Evol. Microbiol.">
        <title>Complete genome sequence of Corynebacterium casei LMG S-19264T (=DSM 44701T), isolated from a smear-ripened cheese.</title>
        <authorList>
            <consortium name="US DOE Joint Genome Institute (JGI-PGF)"/>
            <person name="Walter F."/>
            <person name="Albersmeier A."/>
            <person name="Kalinowski J."/>
            <person name="Ruckert C."/>
        </authorList>
    </citation>
    <scope>NUCLEOTIDE SEQUENCE</scope>
    <source>
        <strain evidence="6">CGMCC 1.12924</strain>
    </source>
</reference>
<dbReference type="NCBIfam" id="TIGR03440">
    <property type="entry name" value="egtB_TIGR03440"/>
    <property type="match status" value="1"/>
</dbReference>
<dbReference type="InterPro" id="IPR016187">
    <property type="entry name" value="CTDL_fold"/>
</dbReference>
<evidence type="ECO:0000256" key="2">
    <source>
        <dbReference type="ARBA" id="ARBA00023004"/>
    </source>
</evidence>
<accession>A0A8J2Y7V1</accession>
<dbReference type="RefSeq" id="WP_188440550.1">
    <property type="nucleotide sequence ID" value="NZ_BMGK01000004.1"/>
</dbReference>
<dbReference type="AlphaFoldDB" id="A0A8J2Y7V1"/>
<evidence type="ECO:0000259" key="4">
    <source>
        <dbReference type="Pfam" id="PF03781"/>
    </source>
</evidence>
<dbReference type="Pfam" id="PF12867">
    <property type="entry name" value="DinB_2"/>
    <property type="match status" value="1"/>
</dbReference>
<dbReference type="SUPFAM" id="SSF56436">
    <property type="entry name" value="C-type lectin-like"/>
    <property type="match status" value="1"/>
</dbReference>
<gene>
    <name evidence="6" type="ORF">GCM10011312_12030</name>
</gene>
<name>A0A8J2Y7V1_9FLAO</name>
<evidence type="ECO:0000313" key="6">
    <source>
        <dbReference type="EMBL" id="GGD89720.1"/>
    </source>
</evidence>
<protein>
    <submittedName>
        <fullName evidence="6">Ergothioneine biosynthesis protein EgtB</fullName>
    </submittedName>
</protein>
<dbReference type="InterPro" id="IPR024775">
    <property type="entry name" value="DinB-like"/>
</dbReference>
<evidence type="ECO:0000259" key="5">
    <source>
        <dbReference type="Pfam" id="PF12867"/>
    </source>
</evidence>
<dbReference type="PANTHER" id="PTHR23150">
    <property type="entry name" value="SULFATASE MODIFYING FACTOR 1, 2"/>
    <property type="match status" value="1"/>
</dbReference>
<dbReference type="GO" id="GO:0052699">
    <property type="term" value="P:ergothioneine biosynthetic process"/>
    <property type="evidence" value="ECO:0007669"/>
    <property type="project" value="InterPro"/>
</dbReference>
<feature type="domain" description="DinB-like" evidence="5">
    <location>
        <begin position="7"/>
        <end position="138"/>
    </location>
</feature>
<dbReference type="Proteomes" id="UP000652231">
    <property type="component" value="Unassembled WGS sequence"/>
</dbReference>
<feature type="domain" description="Sulfatase-modifying factor enzyme-like" evidence="4">
    <location>
        <begin position="171"/>
        <end position="305"/>
    </location>
</feature>
<evidence type="ECO:0000256" key="1">
    <source>
        <dbReference type="ARBA" id="ARBA00023002"/>
    </source>
</evidence>
<dbReference type="EMBL" id="BMGK01000004">
    <property type="protein sequence ID" value="GGD89720.1"/>
    <property type="molecule type" value="Genomic_DNA"/>
</dbReference>
<dbReference type="Gene3D" id="3.90.1580.10">
    <property type="entry name" value="paralog of FGE (formylglycine-generating enzyme)"/>
    <property type="match status" value="2"/>
</dbReference>
<keyword evidence="1" id="KW-0560">Oxidoreductase</keyword>
<dbReference type="Pfam" id="PF03781">
    <property type="entry name" value="FGE-sulfatase"/>
    <property type="match status" value="1"/>
</dbReference>
<dbReference type="InterPro" id="IPR005532">
    <property type="entry name" value="SUMF_dom"/>
</dbReference>
<proteinExistence type="predicted"/>
<dbReference type="PANTHER" id="PTHR23150:SF36">
    <property type="entry name" value="HERCYNINE OXYGENASE"/>
    <property type="match status" value="1"/>
</dbReference>
<keyword evidence="2" id="KW-0408">Iron</keyword>
<dbReference type="InterPro" id="IPR051043">
    <property type="entry name" value="Sulfatase_Mod_Factor_Kinase"/>
</dbReference>